<feature type="binding site" evidence="3">
    <location>
        <position position="186"/>
    </location>
    <ligand>
        <name>Cu cation</name>
        <dbReference type="ChEBI" id="CHEBI:23378"/>
    </ligand>
</feature>
<reference evidence="7 8" key="1">
    <citation type="submission" date="2019-10" db="EMBL/GenBank/DDBJ databases">
        <title>Genome sequence of Phaeocystidibacter marisrubri JCM30614 (type strain).</title>
        <authorList>
            <person name="Bowman J.P."/>
        </authorList>
    </citation>
    <scope>NUCLEOTIDE SEQUENCE [LARGE SCALE GENOMIC DNA]</scope>
    <source>
        <strain evidence="7 8">JCM 30614</strain>
    </source>
</reference>
<feature type="binding site" evidence="3">
    <location>
        <position position="96"/>
    </location>
    <ligand>
        <name>Cu cation</name>
        <dbReference type="ChEBI" id="CHEBI:23378"/>
    </ligand>
</feature>
<evidence type="ECO:0000259" key="6">
    <source>
        <dbReference type="PROSITE" id="PS51352"/>
    </source>
</evidence>
<keyword evidence="3" id="KW-0479">Metal-binding</keyword>
<dbReference type="EMBL" id="WBVQ01000002">
    <property type="protein sequence ID" value="KAB2816184.1"/>
    <property type="molecule type" value="Genomic_DNA"/>
</dbReference>
<dbReference type="InterPro" id="IPR036249">
    <property type="entry name" value="Thioredoxin-like_sf"/>
</dbReference>
<dbReference type="GO" id="GO:0046872">
    <property type="term" value="F:metal ion binding"/>
    <property type="evidence" value="ECO:0007669"/>
    <property type="project" value="UniProtKB-KW"/>
</dbReference>
<dbReference type="Proteomes" id="UP000484164">
    <property type="component" value="Unassembled WGS sequence"/>
</dbReference>
<evidence type="ECO:0000256" key="2">
    <source>
        <dbReference type="ARBA" id="ARBA00023008"/>
    </source>
</evidence>
<dbReference type="PROSITE" id="PS51352">
    <property type="entry name" value="THIOREDOXIN_2"/>
    <property type="match status" value="1"/>
</dbReference>
<accession>A0A6L3ZFM0</accession>
<dbReference type="InterPro" id="IPR013766">
    <property type="entry name" value="Thioredoxin_domain"/>
</dbReference>
<evidence type="ECO:0000313" key="8">
    <source>
        <dbReference type="Proteomes" id="UP000484164"/>
    </source>
</evidence>
<keyword evidence="8" id="KW-1185">Reference proteome</keyword>
<keyword evidence="5" id="KW-0812">Transmembrane</keyword>
<evidence type="ECO:0000313" key="7">
    <source>
        <dbReference type="EMBL" id="KAB2816184.1"/>
    </source>
</evidence>
<feature type="transmembrane region" description="Helical" evidence="5">
    <location>
        <begin position="12"/>
        <end position="31"/>
    </location>
</feature>
<organism evidence="7 8">
    <name type="scientific">Phaeocystidibacter marisrubri</name>
    <dbReference type="NCBI Taxonomy" id="1577780"/>
    <lineage>
        <taxon>Bacteria</taxon>
        <taxon>Pseudomonadati</taxon>
        <taxon>Bacteroidota</taxon>
        <taxon>Flavobacteriia</taxon>
        <taxon>Flavobacteriales</taxon>
        <taxon>Phaeocystidibacteraceae</taxon>
        <taxon>Phaeocystidibacter</taxon>
    </lineage>
</organism>
<keyword evidence="5" id="KW-1133">Transmembrane helix</keyword>
<sequence length="228" mass="26035">MAGKFIAKADYWKIGVLLFIFVVGVITAYQIQKPEERLGIINPADINPALVADSLEGKGMNHVIADFKLIDQRGHERTRADIKGKIVIADFFFTTCPSICIDMTRNLRRVQERFMDDDQVMILSHTVNPEYDTVPVLQSYGQANGVSYDKWWLLTGERLEINKLARASYFAVVEQGESFDEHSFIHTENIVLVDPLGRIRGIYDGTNDEEIDLMMYGIELLLKEYPQQ</sequence>
<keyword evidence="4" id="KW-1015">Disulfide bond</keyword>
<dbReference type="OrthoDB" id="9811998at2"/>
<dbReference type="PANTHER" id="PTHR12151:SF25">
    <property type="entry name" value="LINALOOL DEHYDRATASE_ISOMERASE DOMAIN-CONTAINING PROTEIN"/>
    <property type="match status" value="1"/>
</dbReference>
<dbReference type="CDD" id="cd02968">
    <property type="entry name" value="SCO"/>
    <property type="match status" value="1"/>
</dbReference>
<evidence type="ECO:0000256" key="5">
    <source>
        <dbReference type="SAM" id="Phobius"/>
    </source>
</evidence>
<name>A0A6L3ZFM0_9FLAO</name>
<gene>
    <name evidence="7" type="ORF">F8C82_10885</name>
</gene>
<keyword evidence="5" id="KW-0472">Membrane</keyword>
<keyword evidence="2 3" id="KW-0186">Copper</keyword>
<feature type="domain" description="Thioredoxin" evidence="6">
    <location>
        <begin position="41"/>
        <end position="223"/>
    </location>
</feature>
<dbReference type="RefSeq" id="WP_151693612.1">
    <property type="nucleotide sequence ID" value="NZ_BMGX01000001.1"/>
</dbReference>
<dbReference type="SUPFAM" id="SSF52833">
    <property type="entry name" value="Thioredoxin-like"/>
    <property type="match status" value="1"/>
</dbReference>
<proteinExistence type="inferred from homology"/>
<protein>
    <submittedName>
        <fullName evidence="7">SCO family protein</fullName>
    </submittedName>
</protein>
<dbReference type="Pfam" id="PF02630">
    <property type="entry name" value="SCO1-SenC"/>
    <property type="match status" value="1"/>
</dbReference>
<dbReference type="InterPro" id="IPR003782">
    <property type="entry name" value="SCO1/SenC"/>
</dbReference>
<evidence type="ECO:0000256" key="3">
    <source>
        <dbReference type="PIRSR" id="PIRSR603782-1"/>
    </source>
</evidence>
<evidence type="ECO:0000256" key="4">
    <source>
        <dbReference type="PIRSR" id="PIRSR603782-2"/>
    </source>
</evidence>
<evidence type="ECO:0000256" key="1">
    <source>
        <dbReference type="ARBA" id="ARBA00010996"/>
    </source>
</evidence>
<dbReference type="PANTHER" id="PTHR12151">
    <property type="entry name" value="ELECTRON TRANSPORT PROTIN SCO1/SENC FAMILY MEMBER"/>
    <property type="match status" value="1"/>
</dbReference>
<comment type="similarity">
    <text evidence="1">Belongs to the SCO1/2 family.</text>
</comment>
<feature type="binding site" evidence="3">
    <location>
        <position position="100"/>
    </location>
    <ligand>
        <name>Cu cation</name>
        <dbReference type="ChEBI" id="CHEBI:23378"/>
    </ligand>
</feature>
<feature type="disulfide bond" description="Redox-active" evidence="4">
    <location>
        <begin position="96"/>
        <end position="100"/>
    </location>
</feature>
<dbReference type="AlphaFoldDB" id="A0A6L3ZFM0"/>
<dbReference type="Gene3D" id="3.40.30.10">
    <property type="entry name" value="Glutaredoxin"/>
    <property type="match status" value="1"/>
</dbReference>
<comment type="caution">
    <text evidence="7">The sequence shown here is derived from an EMBL/GenBank/DDBJ whole genome shotgun (WGS) entry which is preliminary data.</text>
</comment>